<dbReference type="InterPro" id="IPR038062">
    <property type="entry name" value="ScdA-like_N_sf"/>
</dbReference>
<dbReference type="Proteomes" id="UP000305709">
    <property type="component" value="Unassembled WGS sequence"/>
</dbReference>
<organism evidence="1 2">
    <name type="scientific">Rubellimicrobium roseum</name>
    <dbReference type="NCBI Taxonomy" id="687525"/>
    <lineage>
        <taxon>Bacteria</taxon>
        <taxon>Pseudomonadati</taxon>
        <taxon>Pseudomonadota</taxon>
        <taxon>Alphaproteobacteria</taxon>
        <taxon>Rhodobacterales</taxon>
        <taxon>Roseobacteraceae</taxon>
        <taxon>Rubellimicrobium</taxon>
    </lineage>
</organism>
<sequence length="71" mass="8087">MRAPFIDDPDLELSRIFDLWPCAAQVFMEQRMLCFGCPIAPFHTVIDAVQEYRLDEAAFRARLRAAALGEA</sequence>
<dbReference type="SUPFAM" id="SSF140683">
    <property type="entry name" value="SP0561-like"/>
    <property type="match status" value="1"/>
</dbReference>
<gene>
    <name evidence="1" type="ORF">FHG71_05365</name>
</gene>
<protein>
    <recommendedName>
        <fullName evidence="3">DUF1858 domain-containing protein</fullName>
    </recommendedName>
</protein>
<dbReference type="EMBL" id="VDFV01000004">
    <property type="protein sequence ID" value="TNC73278.1"/>
    <property type="molecule type" value="Genomic_DNA"/>
</dbReference>
<dbReference type="NCBIfam" id="TIGR03980">
    <property type="entry name" value="prismane_assoc"/>
    <property type="match status" value="1"/>
</dbReference>
<accession>A0A5C4NIP6</accession>
<comment type="caution">
    <text evidence="1">The sequence shown here is derived from an EMBL/GenBank/DDBJ whole genome shotgun (WGS) entry which is preliminary data.</text>
</comment>
<evidence type="ECO:0000313" key="1">
    <source>
        <dbReference type="EMBL" id="TNC73278.1"/>
    </source>
</evidence>
<dbReference type="RefSeq" id="WP_139080601.1">
    <property type="nucleotide sequence ID" value="NZ_VDFV01000004.1"/>
</dbReference>
<dbReference type="AlphaFoldDB" id="A0A5C4NIP6"/>
<keyword evidence="2" id="KW-1185">Reference proteome</keyword>
<evidence type="ECO:0008006" key="3">
    <source>
        <dbReference type="Google" id="ProtNLM"/>
    </source>
</evidence>
<proteinExistence type="predicted"/>
<dbReference type="OrthoDB" id="5397989at2"/>
<evidence type="ECO:0000313" key="2">
    <source>
        <dbReference type="Proteomes" id="UP000305709"/>
    </source>
</evidence>
<reference evidence="1 2" key="1">
    <citation type="submission" date="2019-06" db="EMBL/GenBank/DDBJ databases">
        <authorList>
            <person name="Jiang L."/>
        </authorList>
    </citation>
    <scope>NUCLEOTIDE SEQUENCE [LARGE SCALE GENOMIC DNA]</scope>
    <source>
        <strain evidence="1 2">YIM 48858</strain>
    </source>
</reference>
<dbReference type="InterPro" id="IPR023883">
    <property type="entry name" value="CHP03980_redox-disulphide"/>
</dbReference>
<name>A0A5C4NIP6_9RHOB</name>
<dbReference type="Gene3D" id="1.10.3910.10">
    <property type="entry name" value="SP0561-like"/>
    <property type="match status" value="1"/>
</dbReference>